<protein>
    <submittedName>
        <fullName evidence="1">Uncharacterized protein</fullName>
    </submittedName>
</protein>
<dbReference type="EMBL" id="VZIV01000013">
    <property type="protein sequence ID" value="KAB0766023.1"/>
    <property type="molecule type" value="Genomic_DNA"/>
</dbReference>
<proteinExistence type="predicted"/>
<organism evidence="1">
    <name type="scientific">Pseudomonas aeruginosa</name>
    <dbReference type="NCBI Taxonomy" id="287"/>
    <lineage>
        <taxon>Bacteria</taxon>
        <taxon>Pseudomonadati</taxon>
        <taxon>Pseudomonadota</taxon>
        <taxon>Gammaproteobacteria</taxon>
        <taxon>Pseudomonadales</taxon>
        <taxon>Pseudomonadaceae</taxon>
        <taxon>Pseudomonas</taxon>
    </lineage>
</organism>
<feature type="non-terminal residue" evidence="1">
    <location>
        <position position="125"/>
    </location>
</feature>
<dbReference type="RefSeq" id="WP_151129850.1">
    <property type="nucleotide sequence ID" value="NZ_JACYEG010000013.1"/>
</dbReference>
<dbReference type="AlphaFoldDB" id="A0A643J1G0"/>
<name>A0A643J1G0_PSEAI</name>
<accession>A0A643J1G0</accession>
<evidence type="ECO:0000313" key="1">
    <source>
        <dbReference type="EMBL" id="KAB0766023.1"/>
    </source>
</evidence>
<reference evidence="1" key="1">
    <citation type="submission" date="2019-09" db="EMBL/GenBank/DDBJ databases">
        <title>Whole genome sequence analysis of bacterial isolates in patients.</title>
        <authorList>
            <person name="Jeong K.C."/>
        </authorList>
    </citation>
    <scope>NUCLEOTIDE SEQUENCE</scope>
    <source>
        <strain evidence="1">KCJ3K105</strain>
    </source>
</reference>
<gene>
    <name evidence="1" type="ORF">F7O97_08790</name>
</gene>
<comment type="caution">
    <text evidence="1">The sequence shown here is derived from an EMBL/GenBank/DDBJ whole genome shotgun (WGS) entry which is preliminary data.</text>
</comment>
<sequence length="125" mass="13895">MTLPASLFLDERPLAQAIAPPPEPPGDEPQSLVLAVELGQVAQQLRHRWARLDLNLPERGTWPLESWRPALHEALYGLLGGAAQARPWQRITLNPALDARHGRLRLDILGQAEEGRRWLPAAVEA</sequence>